<dbReference type="Gene3D" id="3.90.1690.10">
    <property type="entry name" value="phage-related protein like domain"/>
    <property type="match status" value="1"/>
</dbReference>
<gene>
    <name evidence="1" type="ORF">SDC9_96429</name>
</gene>
<name>A0A645A943_9ZZZZ</name>
<dbReference type="AlphaFoldDB" id="A0A645A943"/>
<proteinExistence type="predicted"/>
<organism evidence="1">
    <name type="scientific">bioreactor metagenome</name>
    <dbReference type="NCBI Taxonomy" id="1076179"/>
    <lineage>
        <taxon>unclassified sequences</taxon>
        <taxon>metagenomes</taxon>
        <taxon>ecological metagenomes</taxon>
    </lineage>
</organism>
<comment type="caution">
    <text evidence="1">The sequence shown here is derived from an EMBL/GenBank/DDBJ whole genome shotgun (WGS) entry which is preliminary data.</text>
</comment>
<reference evidence="1" key="1">
    <citation type="submission" date="2019-08" db="EMBL/GenBank/DDBJ databases">
        <authorList>
            <person name="Kucharzyk K."/>
            <person name="Murdoch R.W."/>
            <person name="Higgins S."/>
            <person name="Loffler F."/>
        </authorList>
    </citation>
    <scope>NUCLEOTIDE SEQUENCE</scope>
</reference>
<sequence>MPRTSSEALLRPDLGCLAFEYSMSAASQGFIGRQVLPPFSTALQSSVYPVIEAGTFLELAETERAARSAYARGDWQFGDAHYFCKENGWEEPVDDQEAALFKNYFDAEVVAVKRATLMVLRSQERRVAHKVMDTAKITNAPVAKAWNDYANADPLADVVKAKEAFRYTVGLKPNALVLDEDVLRHVSMCAAVMERVKYTSPNAIRGELTIEQLKAYFGVDNILVAGAVYNNAPRNKDKKIETVWPLDKVLLACISSGGQDLKEPALGRTFVWEEDAPGELVTEQYREEQTRGDIYRVRQNTDECLQFPGAGYILTGVTTGHSANDGFDLP</sequence>
<accession>A0A645A943</accession>
<dbReference type="InterPro" id="IPR053738">
    <property type="entry name" value="Lambda_capsid_assembly"/>
</dbReference>
<protein>
    <submittedName>
        <fullName evidence="1">Uncharacterized protein</fullName>
    </submittedName>
</protein>
<evidence type="ECO:0000313" key="1">
    <source>
        <dbReference type="EMBL" id="MPM49699.1"/>
    </source>
</evidence>
<dbReference type="EMBL" id="VSSQ01012638">
    <property type="protein sequence ID" value="MPM49699.1"/>
    <property type="molecule type" value="Genomic_DNA"/>
</dbReference>